<protein>
    <recommendedName>
        <fullName evidence="2">Protein kinase domain-containing protein</fullName>
    </recommendedName>
</protein>
<dbReference type="Pfam" id="PF13087">
    <property type="entry name" value="AAA_12"/>
    <property type="match status" value="1"/>
</dbReference>
<dbReference type="EMBL" id="JAVDXO010000008">
    <property type="protein sequence ID" value="MDR7307937.1"/>
    <property type="molecule type" value="Genomic_DNA"/>
</dbReference>
<dbReference type="SUPFAM" id="SSF52540">
    <property type="entry name" value="P-loop containing nucleoside triphosphate hydrolases"/>
    <property type="match status" value="1"/>
</dbReference>
<proteinExistence type="predicted"/>
<dbReference type="Pfam" id="PF13086">
    <property type="entry name" value="AAA_11"/>
    <property type="match status" value="1"/>
</dbReference>
<dbReference type="SMART" id="SM00220">
    <property type="entry name" value="S_TKc"/>
    <property type="match status" value="1"/>
</dbReference>
<feature type="coiled-coil region" evidence="1">
    <location>
        <begin position="1339"/>
        <end position="1366"/>
    </location>
</feature>
<dbReference type="CDD" id="cd18808">
    <property type="entry name" value="SF1_C_Upf1"/>
    <property type="match status" value="1"/>
</dbReference>
<keyword evidence="1" id="KW-0175">Coiled coil</keyword>
<dbReference type="PROSITE" id="PS50011">
    <property type="entry name" value="PROTEIN_KINASE_DOM"/>
    <property type="match status" value="1"/>
</dbReference>
<evidence type="ECO:0000259" key="2">
    <source>
        <dbReference type="PROSITE" id="PS50011"/>
    </source>
</evidence>
<evidence type="ECO:0000313" key="4">
    <source>
        <dbReference type="Proteomes" id="UP001268089"/>
    </source>
</evidence>
<dbReference type="InterPro" id="IPR027417">
    <property type="entry name" value="P-loop_NTPase"/>
</dbReference>
<dbReference type="Pfam" id="PF18741">
    <property type="entry name" value="MTES_1575"/>
    <property type="match status" value="1"/>
</dbReference>
<keyword evidence="4" id="KW-1185">Reference proteome</keyword>
<reference evidence="3 4" key="1">
    <citation type="submission" date="2023-07" db="EMBL/GenBank/DDBJ databases">
        <title>Sorghum-associated microbial communities from plants grown in Nebraska, USA.</title>
        <authorList>
            <person name="Schachtman D."/>
        </authorList>
    </citation>
    <scope>NUCLEOTIDE SEQUENCE [LARGE SCALE GENOMIC DNA]</scope>
    <source>
        <strain evidence="3 4">BE308</strain>
    </source>
</reference>
<dbReference type="Pfam" id="PF00069">
    <property type="entry name" value="Pkinase"/>
    <property type="match status" value="1"/>
</dbReference>
<accession>A0ABU1ZQV8</accession>
<comment type="caution">
    <text evidence="3">The sequence shown here is derived from an EMBL/GenBank/DDBJ whole genome shotgun (WGS) entry which is preliminary data.</text>
</comment>
<name>A0ABU1ZQV8_9BURK</name>
<dbReference type="InterPro" id="IPR041677">
    <property type="entry name" value="DNA2/NAM7_AAA_11"/>
</dbReference>
<evidence type="ECO:0000313" key="3">
    <source>
        <dbReference type="EMBL" id="MDR7307937.1"/>
    </source>
</evidence>
<gene>
    <name evidence="3" type="ORF">J2X15_003242</name>
</gene>
<feature type="domain" description="Protein kinase" evidence="2">
    <location>
        <begin position="1"/>
        <end position="151"/>
    </location>
</feature>
<dbReference type="InterPro" id="IPR047187">
    <property type="entry name" value="SF1_C_Upf1"/>
</dbReference>
<dbReference type="InterPro" id="IPR045055">
    <property type="entry name" value="DNA2/NAM7-like"/>
</dbReference>
<organism evidence="3 4">
    <name type="scientific">Rhodoferax saidenbachensis</name>
    <dbReference type="NCBI Taxonomy" id="1484693"/>
    <lineage>
        <taxon>Bacteria</taxon>
        <taxon>Pseudomonadati</taxon>
        <taxon>Pseudomonadota</taxon>
        <taxon>Betaproteobacteria</taxon>
        <taxon>Burkholderiales</taxon>
        <taxon>Comamonadaceae</taxon>
        <taxon>Rhodoferax</taxon>
    </lineage>
</organism>
<dbReference type="PANTHER" id="PTHR10887:SF495">
    <property type="entry name" value="HELICASE SENATAXIN ISOFORM X1-RELATED"/>
    <property type="match status" value="1"/>
</dbReference>
<dbReference type="InterPro" id="IPR000719">
    <property type="entry name" value="Prot_kinase_dom"/>
</dbReference>
<evidence type="ECO:0000256" key="1">
    <source>
        <dbReference type="SAM" id="Coils"/>
    </source>
</evidence>
<dbReference type="InterPro" id="IPR049468">
    <property type="entry name" value="Restrct_endonuc-II-like_dom"/>
</dbReference>
<dbReference type="Gene3D" id="3.40.50.300">
    <property type="entry name" value="P-loop containing nucleotide triphosphate hydrolases"/>
    <property type="match status" value="3"/>
</dbReference>
<sequence>MRRIAYELGKALDALAEVGLRHRDIRPGTLLVRNRNPLDLVIGGFGSARLSEHDLDIVSPLEVTRYTAPEAVAGGVAAASDWWSLGIVLLEQVTAGKCFEGIDQQAFLIHVLANGVPIPPEVPQDVALLLRGLLARDRHKRWKWKEVQAWLDGQSPEAPEAGAEGGGGVGPAITLGGKEYRNLTSYALAAASADKWDEARDQLLRGVVTDWTQARVAPAAQVAALRRIAKDESVTDDWRLLVALKVLNPDMPPVIKGAIVSPKWLLENPLEGYELICGPVPDLLHELDQDNWLLRLKVRAATVRERAEHLHIELDEDTLRVYLLSTSRARLTAEWSARRRVFPDSEHLGLLNLLERRSLAEEDLIVVLSAAPTQFRSCEALVEEARQLALSGGVSTFDVAVATDMVNWPRGEILEAATERIEGFATCAYALVNEWADRFRLDRRMPLSQALVLLSVPKEQWQEPHKQQYVSHLLSFFEKKVVSTVMRGPLVRMTIGKSTPRVDIKELHTKRMDASGLLDHLLKRTATTQTLDPTALDPSTTTAFRLQALDRSSELYKRDTGIDGMYLGFPFLLTKERKSGASTRIAPVLLWPVRVHHEVGARNNVQVSFDNDREEVRLNPALEALVGQETVKKWAKVAEELLGRSALRAVDVIDAFGALATPRSRELSPLPNPKTDVPVNSMQLEYAAVLFHMTFMGQAIGEEIRNLKALPPAGTGLETALRLRNSEAATPAASPRPKELDRFFTVFSDPSQEAAVLQARTAPGLLVEGPPGTGKSQTIVNMVGDAIGRGKSILIVCQKHAALEVVHKRLVAEGLGERIVMVNDVNKDRQPIIRAVREQLDTVVRRPTDAAAQIQRKREAVAARIESNEATLDKHHTSLHQVDEAIGLSYRVLLGELIELEQPSAPPEVPALRAMLQRMNIGQLVTLEEEVAPAVRYWLPAKYESSALASLQPFAADLATLNDFRAAFEQFARTEETRHQVLTTRACSFEVDDPQPHRIWLSSYGNEFLSMPEEQRAFLAKWLSLFRESGAAEPAGIRLIDQLRKLRDGLSACRNQDYDSKLSSVVARLPVDGLEQLRVLTKEALEPLSFFGRLNIFRILRKGKVSKFLQFAGDVATEERITRLLAAVQLEQAWRPYRGTAGQLHSELSLPGLDPDAGPTMLATEAKTLSSLQAVATQAAHLQSAPWANRMDVTALTGSRDAFLKLFAEFDSAFARHEVRTDSLVALNDLRPWMQPPWLQECQQTIIRNEGNGQRVTPIASAMPSLAAYQLFRGRAAKLSQQALQVFAVLRTKEGQLAALPAANLEDVTRRILNREARLAWKQAMEQSVPELSMERRELAQKVSVLEQLDKEMRLLNRQLLQVNFDLASIRPAREWDDITRLVGARARRLREFIELGTGLGLMKLRPVWLMNPDVASRVLPLKAGLFDTVIYDEASQMPVEYALPTLFRGKVTVVSGDEKQMPPTAFFASKVESDEGNAFDGELPDEDATAEEKDAFEETWNRREIKDCPDLLLLARSNLPNARLQIHYRSLFRELIGYSNAAFYANDLSVPVRHPEEIVRAARPIELVRVDGVYTEQTNPAEAQRVVEILAQLWSVPHGQRPSVGIVTFNRKQADVIEDAIEARAEEDAAFRSAYSQESQRYEDGEDMSVFVKNVENVQGDERDVIVFSSTFGRNAQGSFLRFFGVLGQKGGERRLNVAVTRSRKKVYMVTSMPIPEISDLLTTRRAPATPRDFLQGYMEFARLISSGEFAAAKALLARITPRRDVVRSETYGGGADDAFYRSVGDYLRSLGYEVKASEDADAFGLDYAIEHPETGLFAIGIECDSPRHPLLAHARAREVWRPQVLQRSLSVLHRVSCHGWFHDGEQERVRLLNAVKMALEMRQAA</sequence>
<dbReference type="Pfam" id="PF13195">
    <property type="entry name" value="DUF4011"/>
    <property type="match status" value="1"/>
</dbReference>
<dbReference type="InterPro" id="IPR011009">
    <property type="entry name" value="Kinase-like_dom_sf"/>
</dbReference>
<dbReference type="InterPro" id="IPR025103">
    <property type="entry name" value="DUF4011"/>
</dbReference>
<dbReference type="SUPFAM" id="SSF56112">
    <property type="entry name" value="Protein kinase-like (PK-like)"/>
    <property type="match status" value="1"/>
</dbReference>
<dbReference type="PANTHER" id="PTHR10887">
    <property type="entry name" value="DNA2/NAM7 HELICASE FAMILY"/>
    <property type="match status" value="1"/>
</dbReference>
<dbReference type="Proteomes" id="UP001268089">
    <property type="component" value="Unassembled WGS sequence"/>
</dbReference>
<dbReference type="Gene3D" id="1.10.510.10">
    <property type="entry name" value="Transferase(Phosphotransferase) domain 1"/>
    <property type="match status" value="1"/>
</dbReference>
<dbReference type="InterPro" id="IPR041679">
    <property type="entry name" value="DNA2/NAM7-like_C"/>
</dbReference>